<evidence type="ECO:0000313" key="1">
    <source>
        <dbReference type="EMBL" id="KAK3690899.1"/>
    </source>
</evidence>
<comment type="caution">
    <text evidence="1">The sequence shown here is derived from an EMBL/GenBank/DDBJ whole genome shotgun (WGS) entry which is preliminary data.</text>
</comment>
<dbReference type="EMBL" id="JAWDGP010008106">
    <property type="protein sequence ID" value="KAK3690899.1"/>
    <property type="molecule type" value="Genomic_DNA"/>
</dbReference>
<reference evidence="1" key="1">
    <citation type="journal article" date="2023" name="G3 (Bethesda)">
        <title>A reference genome for the long-term kleptoplast-retaining sea slug Elysia crispata morphotype clarki.</title>
        <authorList>
            <person name="Eastman K.E."/>
            <person name="Pendleton A.L."/>
            <person name="Shaikh M.A."/>
            <person name="Suttiyut T."/>
            <person name="Ogas R."/>
            <person name="Tomko P."/>
            <person name="Gavelis G."/>
            <person name="Widhalm J.R."/>
            <person name="Wisecaver J.H."/>
        </authorList>
    </citation>
    <scope>NUCLEOTIDE SEQUENCE</scope>
    <source>
        <strain evidence="1">ECLA1</strain>
    </source>
</reference>
<name>A0AAE1CEE5_9GAST</name>
<dbReference type="Proteomes" id="UP001283361">
    <property type="component" value="Unassembled WGS sequence"/>
</dbReference>
<protein>
    <submittedName>
        <fullName evidence="1">Uncharacterized protein</fullName>
    </submittedName>
</protein>
<dbReference type="AlphaFoldDB" id="A0AAE1CEE5"/>
<evidence type="ECO:0000313" key="2">
    <source>
        <dbReference type="Proteomes" id="UP001283361"/>
    </source>
</evidence>
<organism evidence="1 2">
    <name type="scientific">Elysia crispata</name>
    <name type="common">lettuce slug</name>
    <dbReference type="NCBI Taxonomy" id="231223"/>
    <lineage>
        <taxon>Eukaryota</taxon>
        <taxon>Metazoa</taxon>
        <taxon>Spiralia</taxon>
        <taxon>Lophotrochozoa</taxon>
        <taxon>Mollusca</taxon>
        <taxon>Gastropoda</taxon>
        <taxon>Heterobranchia</taxon>
        <taxon>Euthyneura</taxon>
        <taxon>Panpulmonata</taxon>
        <taxon>Sacoglossa</taxon>
        <taxon>Placobranchoidea</taxon>
        <taxon>Plakobranchidae</taxon>
        <taxon>Elysia</taxon>
    </lineage>
</organism>
<gene>
    <name evidence="1" type="ORF">RRG08_021597</name>
</gene>
<proteinExistence type="predicted"/>
<sequence>MSTTSYNHGTVPTLTSANRKRYIHHELQPWNCAYSNIDTLVSDQFPIRLLQTGRNMTGLPLTTALRSQCLALVLNLC</sequence>
<keyword evidence="2" id="KW-1185">Reference proteome</keyword>
<accession>A0AAE1CEE5</accession>